<comment type="caution">
    <text evidence="2">The sequence shown here is derived from an EMBL/GenBank/DDBJ whole genome shotgun (WGS) entry which is preliminary data.</text>
</comment>
<evidence type="ECO:0000313" key="2">
    <source>
        <dbReference type="EMBL" id="NYE72719.1"/>
    </source>
</evidence>
<feature type="domain" description="Xylose isomerase-like TIM barrel" evidence="1">
    <location>
        <begin position="25"/>
        <end position="247"/>
    </location>
</feature>
<dbReference type="Gene3D" id="3.20.20.150">
    <property type="entry name" value="Divalent-metal-dependent TIM barrel enzymes"/>
    <property type="match status" value="1"/>
</dbReference>
<gene>
    <name evidence="2" type="ORF">BKA15_004048</name>
</gene>
<accession>A0A7Y9LAD3</accession>
<dbReference type="AlphaFoldDB" id="A0A7Y9LAD3"/>
<dbReference type="InterPro" id="IPR013022">
    <property type="entry name" value="Xyl_isomerase-like_TIM-brl"/>
</dbReference>
<name>A0A7Y9LAD3_9ACTN</name>
<dbReference type="Pfam" id="PF01261">
    <property type="entry name" value="AP_endonuc_2"/>
    <property type="match status" value="1"/>
</dbReference>
<keyword evidence="3" id="KW-1185">Reference proteome</keyword>
<dbReference type="EMBL" id="JACCBU010000001">
    <property type="protein sequence ID" value="NYE72719.1"/>
    <property type="molecule type" value="Genomic_DNA"/>
</dbReference>
<dbReference type="Proteomes" id="UP000569914">
    <property type="component" value="Unassembled WGS sequence"/>
</dbReference>
<sequence>MIIAVTCSTGAFSRDPDVVDAAGIVAAARRVDADGFELLSYPAFADDPKDSTSIFSRSGLPWTSVHAGKAIGPLLSSGTADDRRRALALLDADLRLATALGVEIAVLHLWGMPDSDRRFPSNLAAVSDCLDHAERFGVTLGIETIPCLEATPLARLSELQRRDPRCRWTLDTEFLALHDELDLALADADLFAGTKIIHVKDYDGEFVDRQGRRRYLHPGQGRLDLAAVAEAAASSSSSIRLCLESSSVRPDGSIDLGQVNADLDTLRGFVPLTSTAGVSASRRPGP</sequence>
<dbReference type="InterPro" id="IPR036237">
    <property type="entry name" value="Xyl_isomerase-like_sf"/>
</dbReference>
<protein>
    <submittedName>
        <fullName evidence="2">Sugar phosphate isomerase/epimerase</fullName>
    </submittedName>
</protein>
<evidence type="ECO:0000259" key="1">
    <source>
        <dbReference type="Pfam" id="PF01261"/>
    </source>
</evidence>
<dbReference type="SUPFAM" id="SSF51658">
    <property type="entry name" value="Xylose isomerase-like"/>
    <property type="match status" value="1"/>
</dbReference>
<dbReference type="GO" id="GO:0016853">
    <property type="term" value="F:isomerase activity"/>
    <property type="evidence" value="ECO:0007669"/>
    <property type="project" value="UniProtKB-KW"/>
</dbReference>
<keyword evidence="2" id="KW-0413">Isomerase</keyword>
<evidence type="ECO:0000313" key="3">
    <source>
        <dbReference type="Proteomes" id="UP000569914"/>
    </source>
</evidence>
<reference evidence="2 3" key="1">
    <citation type="submission" date="2020-07" db="EMBL/GenBank/DDBJ databases">
        <title>Sequencing the genomes of 1000 actinobacteria strains.</title>
        <authorList>
            <person name="Klenk H.-P."/>
        </authorList>
    </citation>
    <scope>NUCLEOTIDE SEQUENCE [LARGE SCALE GENOMIC DNA]</scope>
    <source>
        <strain evidence="2 3">DSM 22083</strain>
    </source>
</reference>
<organism evidence="2 3">
    <name type="scientific">Microlunatus parietis</name>
    <dbReference type="NCBI Taxonomy" id="682979"/>
    <lineage>
        <taxon>Bacteria</taxon>
        <taxon>Bacillati</taxon>
        <taxon>Actinomycetota</taxon>
        <taxon>Actinomycetes</taxon>
        <taxon>Propionibacteriales</taxon>
        <taxon>Propionibacteriaceae</taxon>
        <taxon>Microlunatus</taxon>
    </lineage>
</organism>
<proteinExistence type="predicted"/>
<dbReference type="RefSeq" id="WP_179753720.1">
    <property type="nucleotide sequence ID" value="NZ_JACCBU010000001.1"/>
</dbReference>